<name>A0A1J4K0C0_9EUKA</name>
<reference evidence="2" key="1">
    <citation type="submission" date="2016-10" db="EMBL/GenBank/DDBJ databases">
        <authorList>
            <person name="Benchimol M."/>
            <person name="Almeida L.G."/>
            <person name="Vasconcelos A.T."/>
            <person name="Perreira-Neves A."/>
            <person name="Rosa I.A."/>
            <person name="Tasca T."/>
            <person name="Bogo M.R."/>
            <person name="de Souza W."/>
        </authorList>
    </citation>
    <scope>NUCLEOTIDE SEQUENCE [LARGE SCALE GENOMIC DNA]</scope>
    <source>
        <strain evidence="2">K</strain>
    </source>
</reference>
<keyword evidence="1" id="KW-0175">Coiled coil</keyword>
<dbReference type="EMBL" id="MLAK01000779">
    <property type="protein sequence ID" value="OHT04863.1"/>
    <property type="molecule type" value="Genomic_DNA"/>
</dbReference>
<feature type="coiled-coil region" evidence="1">
    <location>
        <begin position="189"/>
        <end position="216"/>
    </location>
</feature>
<dbReference type="RefSeq" id="XP_068357999.1">
    <property type="nucleotide sequence ID" value="XM_068505651.1"/>
</dbReference>
<keyword evidence="3" id="KW-1185">Reference proteome</keyword>
<protein>
    <submittedName>
        <fullName evidence="2">Uncharacterized protein</fullName>
    </submittedName>
</protein>
<dbReference type="Proteomes" id="UP000179807">
    <property type="component" value="Unassembled WGS sequence"/>
</dbReference>
<dbReference type="GeneID" id="94840355"/>
<dbReference type="AlphaFoldDB" id="A0A1J4K0C0"/>
<evidence type="ECO:0000313" key="3">
    <source>
        <dbReference type="Proteomes" id="UP000179807"/>
    </source>
</evidence>
<evidence type="ECO:0000313" key="2">
    <source>
        <dbReference type="EMBL" id="OHT04863.1"/>
    </source>
</evidence>
<gene>
    <name evidence="2" type="ORF">TRFO_27591</name>
</gene>
<organism evidence="2 3">
    <name type="scientific">Tritrichomonas foetus</name>
    <dbReference type="NCBI Taxonomy" id="1144522"/>
    <lineage>
        <taxon>Eukaryota</taxon>
        <taxon>Metamonada</taxon>
        <taxon>Parabasalia</taxon>
        <taxon>Tritrichomonadida</taxon>
        <taxon>Tritrichomonadidae</taxon>
        <taxon>Tritrichomonas</taxon>
    </lineage>
</organism>
<sequence>MFPFDAELYVRLSPLTDSDHRQIVRNKCNPQQRIKVSFNTQLNAIASYVMTRMANNTSHAVELTVQRFNKFVQVPLSLTISDLMMMTSMREEASLHYNFKPLHSNAASQNEQSQASLQNNRMKNKNLYNFSPTSNNCPTDSYGSYNCCNTNGYNENCFLNSLSPNNVSPNMSPYLSSPEIETSSISPSLQANRLQLQNLLQQNNQQINQNQQMGHQNEVLNNINVHPNPSSSPSWCEIPTSPSCVLFHTGISMYTDSFGTMPPSLGGSFSPEKGGVDQTSESIKLRQQLEAMIHGPRSIAAI</sequence>
<evidence type="ECO:0000256" key="1">
    <source>
        <dbReference type="SAM" id="Coils"/>
    </source>
</evidence>
<proteinExistence type="predicted"/>
<dbReference type="VEuPathDB" id="TrichDB:TRFO_27591"/>
<comment type="caution">
    <text evidence="2">The sequence shown here is derived from an EMBL/GenBank/DDBJ whole genome shotgun (WGS) entry which is preliminary data.</text>
</comment>
<accession>A0A1J4K0C0</accession>